<comment type="caution">
    <text evidence="5">The sequence shown here is derived from an EMBL/GenBank/DDBJ whole genome shotgun (WGS) entry which is preliminary data.</text>
</comment>
<dbReference type="InterPro" id="IPR016032">
    <property type="entry name" value="Sig_transdc_resp-reg_C-effctor"/>
</dbReference>
<keyword evidence="1" id="KW-0547">Nucleotide-binding</keyword>
<dbReference type="EMBL" id="JANFNH010000029">
    <property type="protein sequence ID" value="MCQ4044604.1"/>
    <property type="molecule type" value="Genomic_DNA"/>
</dbReference>
<dbReference type="PANTHER" id="PTHR16305">
    <property type="entry name" value="TESTICULAR SOLUBLE ADENYLYL CYCLASE"/>
    <property type="match status" value="1"/>
</dbReference>
<accession>A0ABT1PGX8</accession>
<evidence type="ECO:0000313" key="6">
    <source>
        <dbReference type="Proteomes" id="UP001206206"/>
    </source>
</evidence>
<reference evidence="5 6" key="1">
    <citation type="submission" date="2022-06" db="EMBL/GenBank/DDBJ databases">
        <title>Draft genome sequence of type strain Streptomyces rubrisoli DSM 42083.</title>
        <authorList>
            <person name="Duangmal K."/>
            <person name="Klaysubun C."/>
        </authorList>
    </citation>
    <scope>NUCLEOTIDE SEQUENCE [LARGE SCALE GENOMIC DNA]</scope>
    <source>
        <strain evidence="5 6">DSM 42083</strain>
    </source>
</reference>
<evidence type="ECO:0000256" key="2">
    <source>
        <dbReference type="ARBA" id="ARBA00022840"/>
    </source>
</evidence>
<organism evidence="5 6">
    <name type="scientific">Streptantibioticus rubrisoli</name>
    <dbReference type="NCBI Taxonomy" id="1387313"/>
    <lineage>
        <taxon>Bacteria</taxon>
        <taxon>Bacillati</taxon>
        <taxon>Actinomycetota</taxon>
        <taxon>Actinomycetes</taxon>
        <taxon>Kitasatosporales</taxon>
        <taxon>Streptomycetaceae</taxon>
        <taxon>Streptantibioticus</taxon>
    </lineage>
</organism>
<evidence type="ECO:0000256" key="3">
    <source>
        <dbReference type="SAM" id="MobiDB-lite"/>
    </source>
</evidence>
<name>A0ABT1PGX8_9ACTN</name>
<dbReference type="SUPFAM" id="SSF46894">
    <property type="entry name" value="C-terminal effector domain of the bipartite response regulators"/>
    <property type="match status" value="1"/>
</dbReference>
<evidence type="ECO:0000256" key="1">
    <source>
        <dbReference type="ARBA" id="ARBA00022741"/>
    </source>
</evidence>
<dbReference type="InterPro" id="IPR011990">
    <property type="entry name" value="TPR-like_helical_dom_sf"/>
</dbReference>
<dbReference type="PANTHER" id="PTHR16305:SF35">
    <property type="entry name" value="TRANSCRIPTIONAL ACTIVATOR DOMAIN"/>
    <property type="match status" value="1"/>
</dbReference>
<feature type="region of interest" description="Disordered" evidence="3">
    <location>
        <begin position="899"/>
        <end position="919"/>
    </location>
</feature>
<evidence type="ECO:0000259" key="4">
    <source>
        <dbReference type="Pfam" id="PF13191"/>
    </source>
</evidence>
<dbReference type="Pfam" id="PF13191">
    <property type="entry name" value="AAA_16"/>
    <property type="match status" value="1"/>
</dbReference>
<dbReference type="InterPro" id="IPR027417">
    <property type="entry name" value="P-loop_NTPase"/>
</dbReference>
<sequence>MVLVQADAGMGKTSLLHAWAAAHHPREIRVACASGAEMEQDFAFSVLRQLAEPLLARTGHAGRERLLSGPAELASHALRAQGASEAGELPAEASLGLLHSLYWLMVHITDDGPVALVVDDVHWADVPSVRWLEYLARRLRGLPLLLVLAGRPEAGPQVEPLLDQIAQQPYCRTIELSGLGADSVARLVRASLGPAEPGFVAACAEATQGSPLLLGRLLRTLAGDKVTPTDDQAHVVEEFRGRILAGTVVKRLADQPEPVLRLVRALAVLGDGTAWHVTAELAGLGEARANELRRRLQHIGVLVPGEQARFDHPLVRAAVTEAVLGPVELAVEHARAAELLRRDGAADDLVAAHLLLAEPAGEAWRVAALRQAARTTRGRGAAETTVTYLRRALREPVSVDERGPLLLELAKDELQVDVAAARHHLAQASNALADPYSRAEAAYRLGTSLFLAHQHESALDVLGRAVEDLRHTDDGTGLAREVSWFLQAQMVLIGYDQLSTLPAARQLARRLWDYKLAGDTPGECVVLAALSGSAVTGDASAAVTNDLLDRALRGGLAGIDTSQILVSLAGLAFVATDRLDDAVAQFDQIADVGGRFGSFLMVSAAMTWQLLVHARRGQQLPLTTDFGYPGTTTEEGMESVRLAMTTLLGESLLERCDLPSATAALARDAGHDRAGWAWQGLAHLARARVNAARGNPAAALAVLQEYGAQETRAHVANLAMTPWRSRAAALHLLLGQRTDALQLATEELELAHRWGTERAIGLASRTLGTIQGGREGQALLHQAVDLLKRSPARLELARAQYDLAAALLRADQTDQARQTLSEALGLADACGSVLLAGQVRTALTALGVHPKPAPAPGPSFSLTQHRLLELVRAGHTDRQVAQALLLTPQDVTGLMEQIGRKQGTTSRAELARPTQPAGP</sequence>
<protein>
    <submittedName>
        <fullName evidence="5">AAA family ATPase</fullName>
    </submittedName>
</protein>
<keyword evidence="2" id="KW-0067">ATP-binding</keyword>
<keyword evidence="6" id="KW-1185">Reference proteome</keyword>
<proteinExistence type="predicted"/>
<dbReference type="Gene3D" id="1.10.10.10">
    <property type="entry name" value="Winged helix-like DNA-binding domain superfamily/Winged helix DNA-binding domain"/>
    <property type="match status" value="1"/>
</dbReference>
<dbReference type="InterPro" id="IPR036388">
    <property type="entry name" value="WH-like_DNA-bd_sf"/>
</dbReference>
<dbReference type="Proteomes" id="UP001206206">
    <property type="component" value="Unassembled WGS sequence"/>
</dbReference>
<evidence type="ECO:0000313" key="5">
    <source>
        <dbReference type="EMBL" id="MCQ4044604.1"/>
    </source>
</evidence>
<feature type="domain" description="Orc1-like AAA ATPase" evidence="4">
    <location>
        <begin position="1"/>
        <end position="147"/>
    </location>
</feature>
<dbReference type="InterPro" id="IPR041664">
    <property type="entry name" value="AAA_16"/>
</dbReference>
<dbReference type="RefSeq" id="WP_255930526.1">
    <property type="nucleotide sequence ID" value="NZ_JANFNH010000029.1"/>
</dbReference>
<dbReference type="SUPFAM" id="SSF48452">
    <property type="entry name" value="TPR-like"/>
    <property type="match status" value="1"/>
</dbReference>
<gene>
    <name evidence="5" type="ORF">NON19_21860</name>
</gene>
<dbReference type="SUPFAM" id="SSF52540">
    <property type="entry name" value="P-loop containing nucleoside triphosphate hydrolases"/>
    <property type="match status" value="1"/>
</dbReference>